<dbReference type="InParanoid" id="G4T7M8"/>
<dbReference type="Gene3D" id="3.80.10.10">
    <property type="entry name" value="Ribonuclease Inhibitor"/>
    <property type="match status" value="1"/>
</dbReference>
<name>G4T7M8_SERID</name>
<keyword evidence="2" id="KW-1185">Reference proteome</keyword>
<evidence type="ECO:0000313" key="2">
    <source>
        <dbReference type="Proteomes" id="UP000007148"/>
    </source>
</evidence>
<evidence type="ECO:0000313" key="1">
    <source>
        <dbReference type="EMBL" id="CCA67342.1"/>
    </source>
</evidence>
<proteinExistence type="predicted"/>
<dbReference type="AlphaFoldDB" id="G4T7M8"/>
<sequence>MSKYNTFERCESLELESEDRDLFSISPEDGKFAALRALKITGGMKSIIIPLLERTAFDVQHLIIAGEHQQLAKRLPSLPLRVSKLELDQCSYEILSLSSTLPSLQSLHVPRLPARAEASAPNLTHLRVTELDLTALVALSISKQLEYLEIDRFSDNVLTSIRLPCLKRLQFNGTQTLHWGPIFSPLTQIEAPALISLHIGYPTGGMGGVHNLLKDTVSRPTYQLSPLELTLQMALTPETIEDVLVQSPRVRKLYLTFHAVYQPWNDLAYSLTKQTRRDANKSFELCPNLEVLEIELGWLPGNEEERQKWAAYAQRIMDSRRRDDMRAVTIILKNGSTVVAK</sequence>
<dbReference type="Proteomes" id="UP000007148">
    <property type="component" value="Unassembled WGS sequence"/>
</dbReference>
<dbReference type="SUPFAM" id="SSF52047">
    <property type="entry name" value="RNI-like"/>
    <property type="match status" value="1"/>
</dbReference>
<dbReference type="InterPro" id="IPR032675">
    <property type="entry name" value="LRR_dom_sf"/>
</dbReference>
<comment type="caution">
    <text evidence="1">The sequence shown here is derived from an EMBL/GenBank/DDBJ whole genome shotgun (WGS) entry which is preliminary data.</text>
</comment>
<dbReference type="EMBL" id="CAFZ01000012">
    <property type="protein sequence ID" value="CCA67342.1"/>
    <property type="molecule type" value="Genomic_DNA"/>
</dbReference>
<gene>
    <name evidence="1" type="ORF">PIIN_01172</name>
</gene>
<accession>G4T7M8</accession>
<dbReference type="HOGENOM" id="CLU_814122_0_0_1"/>
<evidence type="ECO:0008006" key="3">
    <source>
        <dbReference type="Google" id="ProtNLM"/>
    </source>
</evidence>
<organism evidence="1 2">
    <name type="scientific">Serendipita indica (strain DSM 11827)</name>
    <name type="common">Root endophyte fungus</name>
    <name type="synonym">Piriformospora indica</name>
    <dbReference type="NCBI Taxonomy" id="1109443"/>
    <lineage>
        <taxon>Eukaryota</taxon>
        <taxon>Fungi</taxon>
        <taxon>Dikarya</taxon>
        <taxon>Basidiomycota</taxon>
        <taxon>Agaricomycotina</taxon>
        <taxon>Agaricomycetes</taxon>
        <taxon>Sebacinales</taxon>
        <taxon>Serendipitaceae</taxon>
        <taxon>Serendipita</taxon>
    </lineage>
</organism>
<reference evidence="1 2" key="1">
    <citation type="journal article" date="2011" name="PLoS Pathog.">
        <title>Endophytic Life Strategies Decoded by Genome and Transcriptome Analyses of the Mutualistic Root Symbiont Piriformospora indica.</title>
        <authorList>
            <person name="Zuccaro A."/>
            <person name="Lahrmann U."/>
            <person name="Guldener U."/>
            <person name="Langen G."/>
            <person name="Pfiffi S."/>
            <person name="Biedenkopf D."/>
            <person name="Wong P."/>
            <person name="Samans B."/>
            <person name="Grimm C."/>
            <person name="Basiewicz M."/>
            <person name="Murat C."/>
            <person name="Martin F."/>
            <person name="Kogel K.H."/>
        </authorList>
    </citation>
    <scope>NUCLEOTIDE SEQUENCE [LARGE SCALE GENOMIC DNA]</scope>
    <source>
        <strain evidence="1 2">DSM 11827</strain>
    </source>
</reference>
<protein>
    <recommendedName>
        <fullName evidence="3">F-box domain-containing protein</fullName>
    </recommendedName>
</protein>